<sequence>MLDQIGTKAILISEMVRLSHPIRGTNVTVAYSSPSVFVSSSNSVSPNLAALDIIILSIPLCGICAKPPAYSGSHGVVTSPSLSVSFTNTSNFTYFSPSNFIPFINKTSLAFAFSASVLFTAGLFTRVFSIASRVTGNFSWFTVFTSPGEVNATCDSLFRFAGRLLRQGNTDSDSS</sequence>
<organism evidence="1 2">
    <name type="scientific">Helianthus annuus</name>
    <name type="common">Common sunflower</name>
    <dbReference type="NCBI Taxonomy" id="4232"/>
    <lineage>
        <taxon>Eukaryota</taxon>
        <taxon>Viridiplantae</taxon>
        <taxon>Streptophyta</taxon>
        <taxon>Embryophyta</taxon>
        <taxon>Tracheophyta</taxon>
        <taxon>Spermatophyta</taxon>
        <taxon>Magnoliopsida</taxon>
        <taxon>eudicotyledons</taxon>
        <taxon>Gunneridae</taxon>
        <taxon>Pentapetalae</taxon>
        <taxon>asterids</taxon>
        <taxon>campanulids</taxon>
        <taxon>Asterales</taxon>
        <taxon>Asteraceae</taxon>
        <taxon>Asteroideae</taxon>
        <taxon>Heliantheae alliance</taxon>
        <taxon>Heliantheae</taxon>
        <taxon>Helianthus</taxon>
    </lineage>
</organism>
<name>A0A9K3E5P9_HELAN</name>
<dbReference type="Gramene" id="mRNA:HanXRQr2_Chr15g0716121">
    <property type="protein sequence ID" value="CDS:HanXRQr2_Chr15g0716121.1"/>
    <property type="gene ID" value="HanXRQr2_Chr15g0716121"/>
</dbReference>
<comment type="caution">
    <text evidence="1">The sequence shown here is derived from an EMBL/GenBank/DDBJ whole genome shotgun (WGS) entry which is preliminary data.</text>
</comment>
<evidence type="ECO:0000313" key="2">
    <source>
        <dbReference type="Proteomes" id="UP000215914"/>
    </source>
</evidence>
<keyword evidence="2" id="KW-1185">Reference proteome</keyword>
<reference evidence="1" key="1">
    <citation type="journal article" date="2017" name="Nature">
        <title>The sunflower genome provides insights into oil metabolism, flowering and Asterid evolution.</title>
        <authorList>
            <person name="Badouin H."/>
            <person name="Gouzy J."/>
            <person name="Grassa C.J."/>
            <person name="Murat F."/>
            <person name="Staton S.E."/>
            <person name="Cottret L."/>
            <person name="Lelandais-Briere C."/>
            <person name="Owens G.L."/>
            <person name="Carrere S."/>
            <person name="Mayjonade B."/>
            <person name="Legrand L."/>
            <person name="Gill N."/>
            <person name="Kane N.C."/>
            <person name="Bowers J.E."/>
            <person name="Hubner S."/>
            <person name="Bellec A."/>
            <person name="Berard A."/>
            <person name="Berges H."/>
            <person name="Blanchet N."/>
            <person name="Boniface M.C."/>
            <person name="Brunel D."/>
            <person name="Catrice O."/>
            <person name="Chaidir N."/>
            <person name="Claudel C."/>
            <person name="Donnadieu C."/>
            <person name="Faraut T."/>
            <person name="Fievet G."/>
            <person name="Helmstetter N."/>
            <person name="King M."/>
            <person name="Knapp S.J."/>
            <person name="Lai Z."/>
            <person name="Le Paslier M.C."/>
            <person name="Lippi Y."/>
            <person name="Lorenzon L."/>
            <person name="Mandel J.R."/>
            <person name="Marage G."/>
            <person name="Marchand G."/>
            <person name="Marquand E."/>
            <person name="Bret-Mestries E."/>
            <person name="Morien E."/>
            <person name="Nambeesan S."/>
            <person name="Nguyen T."/>
            <person name="Pegot-Espagnet P."/>
            <person name="Pouilly N."/>
            <person name="Raftis F."/>
            <person name="Sallet E."/>
            <person name="Schiex T."/>
            <person name="Thomas J."/>
            <person name="Vandecasteele C."/>
            <person name="Vares D."/>
            <person name="Vear F."/>
            <person name="Vautrin S."/>
            <person name="Crespi M."/>
            <person name="Mangin B."/>
            <person name="Burke J.M."/>
            <person name="Salse J."/>
            <person name="Munos S."/>
            <person name="Vincourt P."/>
            <person name="Rieseberg L.H."/>
            <person name="Langlade N.B."/>
        </authorList>
    </citation>
    <scope>NUCLEOTIDE SEQUENCE</scope>
    <source>
        <tissue evidence="1">Leaves</tissue>
    </source>
</reference>
<evidence type="ECO:0000313" key="1">
    <source>
        <dbReference type="EMBL" id="KAF5766506.1"/>
    </source>
</evidence>
<accession>A0A9K3E5P9</accession>
<protein>
    <submittedName>
        <fullName evidence="1">Uncharacterized protein</fullName>
    </submittedName>
</protein>
<gene>
    <name evidence="1" type="ORF">HanXRQr2_Chr15g0716121</name>
</gene>
<dbReference type="AlphaFoldDB" id="A0A9K3E5P9"/>
<dbReference type="EMBL" id="MNCJ02000330">
    <property type="protein sequence ID" value="KAF5766506.1"/>
    <property type="molecule type" value="Genomic_DNA"/>
</dbReference>
<dbReference type="Proteomes" id="UP000215914">
    <property type="component" value="Unassembled WGS sequence"/>
</dbReference>
<proteinExistence type="predicted"/>
<reference evidence="1" key="2">
    <citation type="submission" date="2020-06" db="EMBL/GenBank/DDBJ databases">
        <title>Helianthus annuus Genome sequencing and assembly Release 2.</title>
        <authorList>
            <person name="Gouzy J."/>
            <person name="Langlade N."/>
            <person name="Munos S."/>
        </authorList>
    </citation>
    <scope>NUCLEOTIDE SEQUENCE</scope>
    <source>
        <tissue evidence="1">Leaves</tissue>
    </source>
</reference>